<sequence>MMHRDNFVDGMVFQDDDDPAETVIFNMRSWVEVIRGIIVHYANRTEAEADSQMAAAPVINTPVTNYMAVISRSHELEYHWAMLIAYGEQYWSTQGISPEPPEDYLEWETNYRTKHKLAQESFVFSE</sequence>
<dbReference type="AlphaFoldDB" id="A0A0J6K449"/>
<dbReference type="RefSeq" id="WP_038980615.1">
    <property type="nucleotide sequence ID" value="NZ_LFQO01000018.1"/>
</dbReference>
<proteinExistence type="predicted"/>
<protein>
    <submittedName>
        <fullName evidence="1">Uncharacterized protein</fullName>
    </submittedName>
</protein>
<name>A0A0J6K449_9PSED</name>
<dbReference type="PATRIC" id="fig|163011.3.peg.4763"/>
<dbReference type="EMBL" id="LT629746">
    <property type="protein sequence ID" value="SDS29930.1"/>
    <property type="molecule type" value="Genomic_DNA"/>
</dbReference>
<reference evidence="2" key="1">
    <citation type="submission" date="2016-10" db="EMBL/GenBank/DDBJ databases">
        <authorList>
            <person name="Varghese N."/>
            <person name="Submissions S."/>
        </authorList>
    </citation>
    <scope>NUCLEOTIDE SEQUENCE [LARGE SCALE GENOMIC DNA]</scope>
    <source>
        <strain evidence="2">BS3782</strain>
    </source>
</reference>
<evidence type="ECO:0000313" key="1">
    <source>
        <dbReference type="EMBL" id="SDS29930.1"/>
    </source>
</evidence>
<dbReference type="Proteomes" id="UP000182814">
    <property type="component" value="Chromosome I"/>
</dbReference>
<gene>
    <name evidence="1" type="ORF">SAMN04490191_1147</name>
</gene>
<evidence type="ECO:0000313" key="2">
    <source>
        <dbReference type="Proteomes" id="UP000182814"/>
    </source>
</evidence>
<organism evidence="1 2">
    <name type="scientific">Pseudomonas lini</name>
    <dbReference type="NCBI Taxonomy" id="163011"/>
    <lineage>
        <taxon>Bacteria</taxon>
        <taxon>Pseudomonadati</taxon>
        <taxon>Pseudomonadota</taxon>
        <taxon>Gammaproteobacteria</taxon>
        <taxon>Pseudomonadales</taxon>
        <taxon>Pseudomonadaceae</taxon>
        <taxon>Pseudomonas</taxon>
    </lineage>
</organism>
<keyword evidence="2" id="KW-1185">Reference proteome</keyword>
<accession>A0A0J6K449</accession>